<dbReference type="PANTHER" id="PTHR46060">
    <property type="entry name" value="MARINER MOS1 TRANSPOSASE-LIKE PROTEIN"/>
    <property type="match status" value="1"/>
</dbReference>
<dbReference type="OrthoDB" id="6432034at2759"/>
<proteinExistence type="predicted"/>
<name>A0A8X6FNY8_TRICU</name>
<dbReference type="AlphaFoldDB" id="A0A8X6FNY8"/>
<evidence type="ECO:0000313" key="1">
    <source>
        <dbReference type="EMBL" id="GFQ85193.1"/>
    </source>
</evidence>
<organism evidence="1 2">
    <name type="scientific">Trichonephila clavata</name>
    <name type="common">Joro spider</name>
    <name type="synonym">Nephila clavata</name>
    <dbReference type="NCBI Taxonomy" id="2740835"/>
    <lineage>
        <taxon>Eukaryota</taxon>
        <taxon>Metazoa</taxon>
        <taxon>Ecdysozoa</taxon>
        <taxon>Arthropoda</taxon>
        <taxon>Chelicerata</taxon>
        <taxon>Arachnida</taxon>
        <taxon>Araneae</taxon>
        <taxon>Araneomorphae</taxon>
        <taxon>Entelegynae</taxon>
        <taxon>Araneoidea</taxon>
        <taxon>Nephilidae</taxon>
        <taxon>Trichonephila</taxon>
    </lineage>
</organism>
<protein>
    <submittedName>
        <fullName evidence="1">Histone-lysine N-methyltransferase SETMAR</fullName>
    </submittedName>
</protein>
<comment type="caution">
    <text evidence="1">The sequence shown here is derived from an EMBL/GenBank/DDBJ whole genome shotgun (WGS) entry which is preliminary data.</text>
</comment>
<dbReference type="InterPro" id="IPR036397">
    <property type="entry name" value="RNaseH_sf"/>
</dbReference>
<sequence>MTGWTLYTLQWDLMHYSPYSLDMTSSDYYLFSHLHLDGTIFHSDDKVKNEVDRFLDSLTPQFFVEGIEKLPKRWQSIVDLNGDYYPH</sequence>
<dbReference type="EMBL" id="BMAO01022879">
    <property type="protein sequence ID" value="GFQ85193.1"/>
    <property type="molecule type" value="Genomic_DNA"/>
</dbReference>
<reference evidence="1" key="1">
    <citation type="submission" date="2020-07" db="EMBL/GenBank/DDBJ databases">
        <title>Multicomponent nature underlies the extraordinary mechanical properties of spider dragline silk.</title>
        <authorList>
            <person name="Kono N."/>
            <person name="Nakamura H."/>
            <person name="Mori M."/>
            <person name="Yoshida Y."/>
            <person name="Ohtoshi R."/>
            <person name="Malay A.D."/>
            <person name="Moran D.A.P."/>
            <person name="Tomita M."/>
            <person name="Numata K."/>
            <person name="Arakawa K."/>
        </authorList>
    </citation>
    <scope>NUCLEOTIDE SEQUENCE</scope>
</reference>
<dbReference type="Gene3D" id="3.30.420.10">
    <property type="entry name" value="Ribonuclease H-like superfamily/Ribonuclease H"/>
    <property type="match status" value="1"/>
</dbReference>
<keyword evidence="2" id="KW-1185">Reference proteome</keyword>
<dbReference type="PANTHER" id="PTHR46060:SF3">
    <property type="entry name" value="PROTEIN GVQW3"/>
    <property type="match status" value="1"/>
</dbReference>
<dbReference type="GO" id="GO:0003676">
    <property type="term" value="F:nucleic acid binding"/>
    <property type="evidence" value="ECO:0007669"/>
    <property type="project" value="InterPro"/>
</dbReference>
<dbReference type="InterPro" id="IPR052709">
    <property type="entry name" value="Transposase-MT_Hybrid"/>
</dbReference>
<gene>
    <name evidence="1" type="primary">SETMAR_97</name>
    <name evidence="1" type="ORF">TNCT_172001</name>
</gene>
<dbReference type="Proteomes" id="UP000887116">
    <property type="component" value="Unassembled WGS sequence"/>
</dbReference>
<accession>A0A8X6FNY8</accession>
<evidence type="ECO:0000313" key="2">
    <source>
        <dbReference type="Proteomes" id="UP000887116"/>
    </source>
</evidence>